<dbReference type="SUPFAM" id="SSF51730">
    <property type="entry name" value="FAD-linked oxidoreductase"/>
    <property type="match status" value="1"/>
</dbReference>
<protein>
    <submittedName>
        <fullName evidence="3">Carbapenem antibiotics biosynthesis protein carD</fullName>
    </submittedName>
</protein>
<dbReference type="Gene3D" id="3.20.20.220">
    <property type="match status" value="1"/>
</dbReference>
<dbReference type="eggNOG" id="COG0506">
    <property type="taxonomic scope" value="Bacteria"/>
</dbReference>
<name>R9GRK0_9SPHI</name>
<accession>R9GRK0</accession>
<dbReference type="AlphaFoldDB" id="R9GRK0"/>
<dbReference type="Proteomes" id="UP000014174">
    <property type="component" value="Unassembled WGS sequence"/>
</dbReference>
<dbReference type="PANTHER" id="PTHR13914:SF0">
    <property type="entry name" value="PROLINE DEHYDROGENASE 1, MITOCHONDRIAL"/>
    <property type="match status" value="1"/>
</dbReference>
<dbReference type="GO" id="GO:0010133">
    <property type="term" value="P:L-proline catabolic process to L-glutamate"/>
    <property type="evidence" value="ECO:0007669"/>
    <property type="project" value="TreeGrafter"/>
</dbReference>
<feature type="domain" description="Proline dehydrogenase" evidence="2">
    <location>
        <begin position="88"/>
        <end position="385"/>
    </location>
</feature>
<dbReference type="GO" id="GO:0004657">
    <property type="term" value="F:proline dehydrogenase activity"/>
    <property type="evidence" value="ECO:0007669"/>
    <property type="project" value="InterPro"/>
</dbReference>
<dbReference type="InterPro" id="IPR015659">
    <property type="entry name" value="Proline_oxidase"/>
</dbReference>
<organism evidence="3 4">
    <name type="scientific">Arcticibacter svalbardensis MN12-7</name>
    <dbReference type="NCBI Taxonomy" id="1150600"/>
    <lineage>
        <taxon>Bacteria</taxon>
        <taxon>Pseudomonadati</taxon>
        <taxon>Bacteroidota</taxon>
        <taxon>Sphingobacteriia</taxon>
        <taxon>Sphingobacteriales</taxon>
        <taxon>Sphingobacteriaceae</taxon>
        <taxon>Arcticibacter</taxon>
    </lineage>
</organism>
<dbReference type="GO" id="GO:0071949">
    <property type="term" value="F:FAD binding"/>
    <property type="evidence" value="ECO:0007669"/>
    <property type="project" value="TreeGrafter"/>
</dbReference>
<dbReference type="InterPro" id="IPR029041">
    <property type="entry name" value="FAD-linked_oxidoreductase-like"/>
</dbReference>
<dbReference type="Pfam" id="PF01619">
    <property type="entry name" value="Pro_dh"/>
    <property type="match status" value="1"/>
</dbReference>
<dbReference type="OrthoDB" id="1401444at2"/>
<sequence length="402" mass="45425">MINQSDNSLKINKSIPDFSNTEIAFKGKTNTELNKAYWLFKAINSQLITKLGASATNFFLRIGAPIVPLIKSTIYAQFCGGETIVGCEKAIDKLAIGGVGTILDYSVEGEQEERSFIETTEEILTVLRKSKNDLRIPLAVFKPTGVGRFDLYVKVNNKETLSVAEHAEYFKVKARFNQICKFAHDLDVPVMIDAEESWIQTAVDDIALDMMRMYNRDKTIVYNTYQLYRTDKLASLKAVVYLAATDEFKLGAKIVRGAYMEKERERAAEMGYESPIHKDKEATDFDYDEAIRFCMEHITQVSIIAGTHNEESCSSLIDLMNTYRIERNDPAVYFAQLLGMSDHLSFNLADSAYNVAKYVPYGPVKAVLPYLFRRAEENTSLAGQTGRELSLIMKEKSRRSKA</sequence>
<dbReference type="EMBL" id="AQPN01000084">
    <property type="protein sequence ID" value="EOR94477.1"/>
    <property type="molecule type" value="Genomic_DNA"/>
</dbReference>
<evidence type="ECO:0000313" key="3">
    <source>
        <dbReference type="EMBL" id="EOR94477.1"/>
    </source>
</evidence>
<dbReference type="PATRIC" id="fig|1150600.3.peg.2296"/>
<reference evidence="3 4" key="1">
    <citation type="journal article" date="2013" name="Genome Announc.">
        <title>Draft Genome Sequence of Arcticibacter svalbardensis Strain MN12-7T, a Member of the Family Sphingobacteriaceae Isolated from an Arctic Soil Sample.</title>
        <authorList>
            <person name="Shivaji S."/>
            <person name="Ara S."/>
            <person name="Prasad S."/>
            <person name="Manasa B.P."/>
            <person name="Begum Z."/>
            <person name="Singh A."/>
            <person name="Kumar Pinnaka A."/>
        </authorList>
    </citation>
    <scope>NUCLEOTIDE SEQUENCE [LARGE SCALE GENOMIC DNA]</scope>
    <source>
        <strain evidence="3 4">MN12-7</strain>
    </source>
</reference>
<gene>
    <name evidence="3" type="ORF">ADIARSV_2323</name>
</gene>
<dbReference type="RefSeq" id="WP_016195555.1">
    <property type="nucleotide sequence ID" value="NZ_AQPN01000084.1"/>
</dbReference>
<evidence type="ECO:0000313" key="4">
    <source>
        <dbReference type="Proteomes" id="UP000014174"/>
    </source>
</evidence>
<dbReference type="InterPro" id="IPR002872">
    <property type="entry name" value="Proline_DH_dom"/>
</dbReference>
<keyword evidence="1" id="KW-0560">Oxidoreductase</keyword>
<proteinExistence type="predicted"/>
<evidence type="ECO:0000256" key="1">
    <source>
        <dbReference type="ARBA" id="ARBA00023002"/>
    </source>
</evidence>
<comment type="caution">
    <text evidence="3">The sequence shown here is derived from an EMBL/GenBank/DDBJ whole genome shotgun (WGS) entry which is preliminary data.</text>
</comment>
<dbReference type="PANTHER" id="PTHR13914">
    <property type="entry name" value="PROLINE OXIDASE"/>
    <property type="match status" value="1"/>
</dbReference>
<dbReference type="STRING" id="1150600.ADIARSV_2323"/>
<keyword evidence="4" id="KW-1185">Reference proteome</keyword>
<evidence type="ECO:0000259" key="2">
    <source>
        <dbReference type="Pfam" id="PF01619"/>
    </source>
</evidence>